<comment type="caution">
    <text evidence="2">The sequence shown here is derived from an EMBL/GenBank/DDBJ whole genome shotgun (WGS) entry which is preliminary data.</text>
</comment>
<feature type="chain" id="PRO_5035258863" evidence="1">
    <location>
        <begin position="25"/>
        <end position="132"/>
    </location>
</feature>
<sequence length="132" mass="14647">MNNQLLSFTSAFAIFCLGTSSTFASDTVSKKGNESPLYIKGKNNSERWKWTSNNLQVLASADKAEACQLLNVPATYQNESKVDFIISTDFDKKTNERKLVLLEVRFGQGKVISLKISHFSYSTQAPQEVGPS</sequence>
<evidence type="ECO:0000313" key="2">
    <source>
        <dbReference type="EMBL" id="MBN8660687.1"/>
    </source>
</evidence>
<reference evidence="2" key="1">
    <citation type="submission" date="2021-02" db="EMBL/GenBank/DDBJ databases">
        <title>Genome-Resolved Metagenomics of a Microbial Community Performing Photosynthetic Biological Nutrient Removal.</title>
        <authorList>
            <person name="Mcdaniel E.A."/>
        </authorList>
    </citation>
    <scope>NUCLEOTIDE SEQUENCE</scope>
    <source>
        <strain evidence="2">UWPOB_OBS1</strain>
    </source>
</reference>
<keyword evidence="1" id="KW-0732">Signal</keyword>
<name>A0A8J7PG09_9BACT</name>
<gene>
    <name evidence="2" type="ORF">J0M35_10010</name>
</gene>
<proteinExistence type="predicted"/>
<feature type="signal peptide" evidence="1">
    <location>
        <begin position="1"/>
        <end position="24"/>
    </location>
</feature>
<dbReference type="Proteomes" id="UP000664277">
    <property type="component" value="Unassembled WGS sequence"/>
</dbReference>
<dbReference type="AlphaFoldDB" id="A0A8J7PG09"/>
<accession>A0A8J7PG09</accession>
<organism evidence="2 3">
    <name type="scientific">Candidatus Obscuribacter phosphatis</name>
    <dbReference type="NCBI Taxonomy" id="1906157"/>
    <lineage>
        <taxon>Bacteria</taxon>
        <taxon>Bacillati</taxon>
        <taxon>Candidatus Melainabacteria</taxon>
        <taxon>Candidatus Obscuribacterales</taxon>
        <taxon>Candidatus Obscuribacteraceae</taxon>
        <taxon>Candidatus Obscuribacter</taxon>
    </lineage>
</organism>
<evidence type="ECO:0000256" key="1">
    <source>
        <dbReference type="SAM" id="SignalP"/>
    </source>
</evidence>
<protein>
    <submittedName>
        <fullName evidence="2">Uncharacterized protein</fullName>
    </submittedName>
</protein>
<evidence type="ECO:0000313" key="3">
    <source>
        <dbReference type="Proteomes" id="UP000664277"/>
    </source>
</evidence>
<dbReference type="EMBL" id="JAFLCK010000012">
    <property type="protein sequence ID" value="MBN8660687.1"/>
    <property type="molecule type" value="Genomic_DNA"/>
</dbReference>